<evidence type="ECO:0000313" key="4">
    <source>
        <dbReference type="Proteomes" id="UP000494256"/>
    </source>
</evidence>
<dbReference type="InterPro" id="IPR004942">
    <property type="entry name" value="Roadblock/LAMTOR2_dom"/>
</dbReference>
<feature type="domain" description="Roadblock/LAMTOR2" evidence="2">
    <location>
        <begin position="92"/>
        <end position="176"/>
    </location>
</feature>
<comment type="similarity">
    <text evidence="1">Belongs to the GAMAD family.</text>
</comment>
<reference evidence="3 4" key="1">
    <citation type="submission" date="2020-04" db="EMBL/GenBank/DDBJ databases">
        <authorList>
            <person name="Wallbank WR R."/>
            <person name="Pardo Diaz C."/>
            <person name="Kozak K."/>
            <person name="Martin S."/>
            <person name="Jiggins C."/>
            <person name="Moest M."/>
            <person name="Warren A I."/>
            <person name="Byers J.R.P. K."/>
            <person name="Montejo-Kovacevich G."/>
            <person name="Yen C E."/>
        </authorList>
    </citation>
    <scope>NUCLEOTIDE SEQUENCE [LARGE SCALE GENOMIC DNA]</scope>
</reference>
<dbReference type="Proteomes" id="UP000494256">
    <property type="component" value="Unassembled WGS sequence"/>
</dbReference>
<comment type="caution">
    <text evidence="3">The sequence shown here is derived from an EMBL/GenBank/DDBJ whole genome shotgun (WGS) entry which is preliminary data.</text>
</comment>
<evidence type="ECO:0000259" key="2">
    <source>
        <dbReference type="Pfam" id="PF03259"/>
    </source>
</evidence>
<gene>
    <name evidence="3" type="ORF">APLA_LOCUS4030</name>
</gene>
<evidence type="ECO:0000313" key="3">
    <source>
        <dbReference type="EMBL" id="CAB3229399.1"/>
    </source>
</evidence>
<dbReference type="AlphaFoldDB" id="A0A8S0ZEF8"/>
<dbReference type="Gene3D" id="3.30.450.30">
    <property type="entry name" value="Dynein light chain 2a, cytoplasmic"/>
    <property type="match status" value="1"/>
</dbReference>
<dbReference type="Pfam" id="PF03259">
    <property type="entry name" value="Robl_LC7"/>
    <property type="match status" value="1"/>
</dbReference>
<dbReference type="SUPFAM" id="SSF103196">
    <property type="entry name" value="Roadblock/LC7 domain"/>
    <property type="match status" value="1"/>
</dbReference>
<proteinExistence type="inferred from homology"/>
<organism evidence="3 4">
    <name type="scientific">Arctia plantaginis</name>
    <name type="common">Wood tiger moth</name>
    <name type="synonym">Phalaena plantaginis</name>
    <dbReference type="NCBI Taxonomy" id="874455"/>
    <lineage>
        <taxon>Eukaryota</taxon>
        <taxon>Metazoa</taxon>
        <taxon>Ecdysozoa</taxon>
        <taxon>Arthropoda</taxon>
        <taxon>Hexapoda</taxon>
        <taxon>Insecta</taxon>
        <taxon>Pterygota</taxon>
        <taxon>Neoptera</taxon>
        <taxon>Endopterygota</taxon>
        <taxon>Lepidoptera</taxon>
        <taxon>Glossata</taxon>
        <taxon>Ditrysia</taxon>
        <taxon>Noctuoidea</taxon>
        <taxon>Erebidae</taxon>
        <taxon>Arctiinae</taxon>
        <taxon>Arctia</taxon>
    </lineage>
</organism>
<dbReference type="EMBL" id="CADEBD010000286">
    <property type="protein sequence ID" value="CAB3229399.1"/>
    <property type="molecule type" value="Genomic_DNA"/>
</dbReference>
<sequence length="190" mass="21861">MSENTMCSENRIKYIELPEEFTTEIMEIISRIERRAAGVLYLKNGELRDKLVILRSVILHTNMKVMTNLLKDALDEHLVRTTAAINTSNPIVDRIMDDDSVEGVIMTNKEGAPILTNVSVTHATLYARHLHKYGVMSMTYMTELDPLDEILVIRMQTKKNELILTPHRDFLIIIIQHSRKNTKVTNVSKR</sequence>
<name>A0A8S0ZEF8_ARCPL</name>
<protein>
    <recommendedName>
        <fullName evidence="2">Roadblock/LAMTOR2 domain-containing protein</fullName>
    </recommendedName>
</protein>
<dbReference type="PANTHER" id="PTHR10779">
    <property type="entry name" value="DYNEIN LIGHT CHAIN ROADBLOCK"/>
    <property type="match status" value="1"/>
</dbReference>
<accession>A0A8S0ZEF8</accession>
<evidence type="ECO:0000256" key="1">
    <source>
        <dbReference type="ARBA" id="ARBA00007191"/>
    </source>
</evidence>
<dbReference type="OrthoDB" id="6603515at2759"/>